<gene>
    <name evidence="2" type="ORF">COLO4_02393</name>
</gene>
<feature type="compositionally biased region" description="Polar residues" evidence="1">
    <location>
        <begin position="1"/>
        <end position="10"/>
    </location>
</feature>
<protein>
    <submittedName>
        <fullName evidence="2">Uncharacterized protein</fullName>
    </submittedName>
</protein>
<keyword evidence="3" id="KW-1185">Reference proteome</keyword>
<feature type="non-terminal residue" evidence="2">
    <location>
        <position position="136"/>
    </location>
</feature>
<sequence>MAPNNGQTGSRFAVLGDGEDSQESDEIVPNTFVSAEQPNTKKSAGGQKLQGESRKQFQKNLKSVAILTNKGNVSGSSSGGNKAKQGPKIAASDKVDKSPVVQLTSTAVVPGKVTVYAPIGEDSEPINMDTVSSPSM</sequence>
<dbReference type="Proteomes" id="UP000187203">
    <property type="component" value="Unassembled WGS sequence"/>
</dbReference>
<feature type="region of interest" description="Disordered" evidence="1">
    <location>
        <begin position="68"/>
        <end position="97"/>
    </location>
</feature>
<accession>A0A1R3L112</accession>
<feature type="compositionally biased region" description="Low complexity" evidence="1">
    <location>
        <begin position="69"/>
        <end position="84"/>
    </location>
</feature>
<reference evidence="3" key="1">
    <citation type="submission" date="2013-09" db="EMBL/GenBank/DDBJ databases">
        <title>Corchorus olitorius genome sequencing.</title>
        <authorList>
            <person name="Alam M."/>
            <person name="Haque M.S."/>
            <person name="Islam M.S."/>
            <person name="Emdad E.M."/>
            <person name="Islam M.M."/>
            <person name="Ahmed B."/>
            <person name="Halim A."/>
            <person name="Hossen Q.M.M."/>
            <person name="Hossain M.Z."/>
            <person name="Ahmed R."/>
            <person name="Khan M.M."/>
            <person name="Islam R."/>
            <person name="Rashid M.M."/>
            <person name="Khan S.A."/>
            <person name="Rahman M.S."/>
            <person name="Alam M."/>
            <person name="Yahiya A.S."/>
            <person name="Khan M.S."/>
            <person name="Azam M.S."/>
            <person name="Haque T."/>
            <person name="Lashkar M.Z.H."/>
            <person name="Akhand A.I."/>
            <person name="Morshed G."/>
            <person name="Roy S."/>
            <person name="Uddin K.S."/>
            <person name="Rabeya T."/>
            <person name="Hossain A.S."/>
            <person name="Chowdhury A."/>
            <person name="Snigdha A.R."/>
            <person name="Mortoza M.S."/>
            <person name="Matin S.A."/>
            <person name="Hoque S.M.E."/>
            <person name="Islam M.K."/>
            <person name="Roy D.K."/>
            <person name="Haider R."/>
            <person name="Moosa M.M."/>
            <person name="Elias S.M."/>
            <person name="Hasan A.M."/>
            <person name="Jahan S."/>
            <person name="Shafiuddin M."/>
            <person name="Mahmood N."/>
            <person name="Shommy N.S."/>
        </authorList>
    </citation>
    <scope>NUCLEOTIDE SEQUENCE [LARGE SCALE GENOMIC DNA]</scope>
    <source>
        <strain evidence="3">cv. O-4</strain>
    </source>
</reference>
<comment type="caution">
    <text evidence="2">The sequence shown here is derived from an EMBL/GenBank/DDBJ whole genome shotgun (WGS) entry which is preliminary data.</text>
</comment>
<dbReference type="AlphaFoldDB" id="A0A1R3L112"/>
<dbReference type="EMBL" id="AWUE01005326">
    <property type="protein sequence ID" value="OMP13035.1"/>
    <property type="molecule type" value="Genomic_DNA"/>
</dbReference>
<feature type="region of interest" description="Disordered" evidence="1">
    <location>
        <begin position="1"/>
        <end position="56"/>
    </location>
</feature>
<evidence type="ECO:0000313" key="3">
    <source>
        <dbReference type="Proteomes" id="UP000187203"/>
    </source>
</evidence>
<proteinExistence type="predicted"/>
<evidence type="ECO:0000256" key="1">
    <source>
        <dbReference type="SAM" id="MobiDB-lite"/>
    </source>
</evidence>
<feature type="compositionally biased region" description="Acidic residues" evidence="1">
    <location>
        <begin position="17"/>
        <end position="26"/>
    </location>
</feature>
<name>A0A1R3L112_9ROSI</name>
<organism evidence="2 3">
    <name type="scientific">Corchorus olitorius</name>
    <dbReference type="NCBI Taxonomy" id="93759"/>
    <lineage>
        <taxon>Eukaryota</taxon>
        <taxon>Viridiplantae</taxon>
        <taxon>Streptophyta</taxon>
        <taxon>Embryophyta</taxon>
        <taxon>Tracheophyta</taxon>
        <taxon>Spermatophyta</taxon>
        <taxon>Magnoliopsida</taxon>
        <taxon>eudicotyledons</taxon>
        <taxon>Gunneridae</taxon>
        <taxon>Pentapetalae</taxon>
        <taxon>rosids</taxon>
        <taxon>malvids</taxon>
        <taxon>Malvales</taxon>
        <taxon>Malvaceae</taxon>
        <taxon>Grewioideae</taxon>
        <taxon>Apeibeae</taxon>
        <taxon>Corchorus</taxon>
    </lineage>
</organism>
<feature type="compositionally biased region" description="Polar residues" evidence="1">
    <location>
        <begin position="31"/>
        <end position="42"/>
    </location>
</feature>
<evidence type="ECO:0000313" key="2">
    <source>
        <dbReference type="EMBL" id="OMP13035.1"/>
    </source>
</evidence>